<dbReference type="Proteomes" id="UP000186817">
    <property type="component" value="Unassembled WGS sequence"/>
</dbReference>
<feature type="region of interest" description="Disordered" evidence="1">
    <location>
        <begin position="1"/>
        <end position="84"/>
    </location>
</feature>
<dbReference type="AlphaFoldDB" id="A0A1Q9D840"/>
<feature type="compositionally biased region" description="Low complexity" evidence="1">
    <location>
        <begin position="59"/>
        <end position="68"/>
    </location>
</feature>
<feature type="compositionally biased region" description="Basic and acidic residues" evidence="1">
    <location>
        <begin position="150"/>
        <end position="160"/>
    </location>
</feature>
<organism evidence="2 3">
    <name type="scientific">Symbiodinium microadriaticum</name>
    <name type="common">Dinoflagellate</name>
    <name type="synonym">Zooxanthella microadriatica</name>
    <dbReference type="NCBI Taxonomy" id="2951"/>
    <lineage>
        <taxon>Eukaryota</taxon>
        <taxon>Sar</taxon>
        <taxon>Alveolata</taxon>
        <taxon>Dinophyceae</taxon>
        <taxon>Suessiales</taxon>
        <taxon>Symbiodiniaceae</taxon>
        <taxon>Symbiodinium</taxon>
    </lineage>
</organism>
<dbReference type="OMA" id="CIAAQAM"/>
<evidence type="ECO:0000313" key="3">
    <source>
        <dbReference type="Proteomes" id="UP000186817"/>
    </source>
</evidence>
<proteinExistence type="predicted"/>
<feature type="region of interest" description="Disordered" evidence="1">
    <location>
        <begin position="142"/>
        <end position="189"/>
    </location>
</feature>
<gene>
    <name evidence="2" type="ORF">AK812_SmicGene26955</name>
</gene>
<reference evidence="2 3" key="1">
    <citation type="submission" date="2016-02" db="EMBL/GenBank/DDBJ databases">
        <title>Genome analysis of coral dinoflagellate symbionts highlights evolutionary adaptations to a symbiotic lifestyle.</title>
        <authorList>
            <person name="Aranda M."/>
            <person name="Li Y."/>
            <person name="Liew Y.J."/>
            <person name="Baumgarten S."/>
            <person name="Simakov O."/>
            <person name="Wilson M."/>
            <person name="Piel J."/>
            <person name="Ashoor H."/>
            <person name="Bougouffa S."/>
            <person name="Bajic V.B."/>
            <person name="Ryu T."/>
            <person name="Ravasi T."/>
            <person name="Bayer T."/>
            <person name="Micklem G."/>
            <person name="Kim H."/>
            <person name="Bhak J."/>
            <person name="Lajeunesse T.C."/>
            <person name="Voolstra C.R."/>
        </authorList>
    </citation>
    <scope>NUCLEOTIDE SEQUENCE [LARGE SCALE GENOMIC DNA]</scope>
    <source>
        <strain evidence="2 3">CCMP2467</strain>
    </source>
</reference>
<sequence>MSSSSDRDDDELSESARAVLRIQQEIEDGVSEAPRKTSGSSGNGRTHGAVTGIALGEYADSPKASKASKASKEGVQIRAKGSKAGLFKESLESLAYREDSDHEVNPEAPAGSFRKKDLQQEERDRSKKARVGLDGKLYQFIDAPSDDEEHQASDANEGKEKTKKKTGTKKEKKAKKVPKKKKKKKHKKKVTTSAFTLQLHFVYKEAQGFFELVFKLIENQHRFDSGLEMYEPATCRRISSCIAAQAMPAGHAGPAQAQVEPFYP</sequence>
<protein>
    <submittedName>
        <fullName evidence="2">Uncharacterized protein</fullName>
    </submittedName>
</protein>
<keyword evidence="3" id="KW-1185">Reference proteome</keyword>
<dbReference type="EMBL" id="LSRX01000668">
    <property type="protein sequence ID" value="OLP91355.1"/>
    <property type="molecule type" value="Genomic_DNA"/>
</dbReference>
<accession>A0A1Q9D840</accession>
<evidence type="ECO:0000313" key="2">
    <source>
        <dbReference type="EMBL" id="OLP91355.1"/>
    </source>
</evidence>
<comment type="caution">
    <text evidence="2">The sequence shown here is derived from an EMBL/GenBank/DDBJ whole genome shotgun (WGS) entry which is preliminary data.</text>
</comment>
<feature type="region of interest" description="Disordered" evidence="1">
    <location>
        <begin position="96"/>
        <end position="129"/>
    </location>
</feature>
<name>A0A1Q9D840_SYMMI</name>
<dbReference type="OrthoDB" id="441392at2759"/>
<feature type="compositionally biased region" description="Basic and acidic residues" evidence="1">
    <location>
        <begin position="96"/>
        <end position="105"/>
    </location>
</feature>
<feature type="compositionally biased region" description="Basic residues" evidence="1">
    <location>
        <begin position="161"/>
        <end position="189"/>
    </location>
</feature>
<evidence type="ECO:0000256" key="1">
    <source>
        <dbReference type="SAM" id="MobiDB-lite"/>
    </source>
</evidence>
<feature type="compositionally biased region" description="Basic and acidic residues" evidence="1">
    <location>
        <begin position="114"/>
        <end position="125"/>
    </location>
</feature>